<evidence type="ECO:0000259" key="7">
    <source>
        <dbReference type="PROSITE" id="PS50113"/>
    </source>
</evidence>
<reference evidence="11 12" key="1">
    <citation type="submission" date="2014-10" db="EMBL/GenBank/DDBJ databases">
        <authorList>
            <person name="Seo M.-J."/>
            <person name="Seok Y.J."/>
            <person name="Cha I.-T."/>
        </authorList>
    </citation>
    <scope>NUCLEOTIDE SEQUENCE [LARGE SCALE GENOMIC DNA]</scope>
    <source>
        <strain evidence="11 12">NEU</strain>
    </source>
</reference>
<evidence type="ECO:0000313" key="12">
    <source>
        <dbReference type="Proteomes" id="UP000180246"/>
    </source>
</evidence>
<dbReference type="InterPro" id="IPR006189">
    <property type="entry name" value="CHASE_dom"/>
</dbReference>
<feature type="transmembrane region" description="Helical" evidence="5">
    <location>
        <begin position="328"/>
        <end position="348"/>
    </location>
</feature>
<dbReference type="SUPFAM" id="SSF55073">
    <property type="entry name" value="Nucleotide cyclase"/>
    <property type="match status" value="1"/>
</dbReference>
<evidence type="ECO:0000256" key="1">
    <source>
        <dbReference type="ARBA" id="ARBA00004370"/>
    </source>
</evidence>
<feature type="domain" description="PAS" evidence="6">
    <location>
        <begin position="375"/>
        <end position="448"/>
    </location>
</feature>
<feature type="domain" description="EAL" evidence="9">
    <location>
        <begin position="675"/>
        <end position="929"/>
    </location>
</feature>
<dbReference type="Proteomes" id="UP000180246">
    <property type="component" value="Unassembled WGS sequence"/>
</dbReference>
<dbReference type="Pfam" id="PF00990">
    <property type="entry name" value="GGDEF"/>
    <property type="match status" value="1"/>
</dbReference>
<dbReference type="InterPro" id="IPR035919">
    <property type="entry name" value="EAL_sf"/>
</dbReference>
<dbReference type="InterPro" id="IPR029787">
    <property type="entry name" value="Nucleotide_cyclase"/>
</dbReference>
<dbReference type="PROSITE" id="PS50883">
    <property type="entry name" value="EAL"/>
    <property type="match status" value="1"/>
</dbReference>
<dbReference type="InterPro" id="IPR043128">
    <property type="entry name" value="Rev_trsase/Diguanyl_cyclase"/>
</dbReference>
<dbReference type="SMART" id="SM00091">
    <property type="entry name" value="PAS"/>
    <property type="match status" value="1"/>
</dbReference>
<dbReference type="CDD" id="cd00130">
    <property type="entry name" value="PAS"/>
    <property type="match status" value="1"/>
</dbReference>
<dbReference type="InterPro" id="IPR000014">
    <property type="entry name" value="PAS"/>
</dbReference>
<dbReference type="InterPro" id="IPR000700">
    <property type="entry name" value="PAS-assoc_C"/>
</dbReference>
<feature type="domain" description="CHASE" evidence="8">
    <location>
        <begin position="80"/>
        <end position="254"/>
    </location>
</feature>
<dbReference type="Pfam" id="PF03924">
    <property type="entry name" value="CHASE"/>
    <property type="match status" value="1"/>
</dbReference>
<dbReference type="NCBIfam" id="TIGR00254">
    <property type="entry name" value="GGDEF"/>
    <property type="match status" value="1"/>
</dbReference>
<accession>A0A1S2N8K2</accession>
<dbReference type="PANTHER" id="PTHR44757:SF2">
    <property type="entry name" value="BIOFILM ARCHITECTURE MAINTENANCE PROTEIN MBAA"/>
    <property type="match status" value="1"/>
</dbReference>
<dbReference type="Gene3D" id="3.30.450.20">
    <property type="entry name" value="PAS domain"/>
    <property type="match status" value="1"/>
</dbReference>
<evidence type="ECO:0000259" key="10">
    <source>
        <dbReference type="PROSITE" id="PS50887"/>
    </source>
</evidence>
<gene>
    <name evidence="11" type="ORF">LO55_3931</name>
</gene>
<evidence type="ECO:0000313" key="11">
    <source>
        <dbReference type="EMBL" id="OIJ40622.1"/>
    </source>
</evidence>
<evidence type="ECO:0000256" key="4">
    <source>
        <dbReference type="ARBA" id="ARBA00023136"/>
    </source>
</evidence>
<evidence type="ECO:0000256" key="2">
    <source>
        <dbReference type="ARBA" id="ARBA00022692"/>
    </source>
</evidence>
<dbReference type="PROSITE" id="PS50113">
    <property type="entry name" value="PAC"/>
    <property type="match status" value="1"/>
</dbReference>
<dbReference type="InterPro" id="IPR052155">
    <property type="entry name" value="Biofilm_reg_signaling"/>
</dbReference>
<dbReference type="PANTHER" id="PTHR44757">
    <property type="entry name" value="DIGUANYLATE CYCLASE DGCP"/>
    <property type="match status" value="1"/>
</dbReference>
<dbReference type="SMART" id="SM00267">
    <property type="entry name" value="GGDEF"/>
    <property type="match status" value="1"/>
</dbReference>
<dbReference type="RefSeq" id="WP_071362737.1">
    <property type="nucleotide sequence ID" value="NZ_JRYB01000001.1"/>
</dbReference>
<evidence type="ECO:0000259" key="6">
    <source>
        <dbReference type="PROSITE" id="PS50112"/>
    </source>
</evidence>
<dbReference type="GO" id="GO:0007165">
    <property type="term" value="P:signal transduction"/>
    <property type="evidence" value="ECO:0007669"/>
    <property type="project" value="UniProtKB-ARBA"/>
</dbReference>
<dbReference type="AlphaFoldDB" id="A0A1S2N8K2"/>
<dbReference type="Gene3D" id="3.30.70.270">
    <property type="match status" value="1"/>
</dbReference>
<evidence type="ECO:0000256" key="3">
    <source>
        <dbReference type="ARBA" id="ARBA00022989"/>
    </source>
</evidence>
<dbReference type="InterPro" id="IPR001633">
    <property type="entry name" value="EAL_dom"/>
</dbReference>
<comment type="caution">
    <text evidence="11">The sequence shown here is derived from an EMBL/GenBank/DDBJ whole genome shotgun (WGS) entry which is preliminary data.</text>
</comment>
<evidence type="ECO:0000259" key="9">
    <source>
        <dbReference type="PROSITE" id="PS50883"/>
    </source>
</evidence>
<dbReference type="InterPro" id="IPR042240">
    <property type="entry name" value="CHASE_sf"/>
</dbReference>
<proteinExistence type="predicted"/>
<comment type="subcellular location">
    <subcellularLocation>
        <location evidence="1">Membrane</location>
    </subcellularLocation>
</comment>
<dbReference type="Pfam" id="PF00563">
    <property type="entry name" value="EAL"/>
    <property type="match status" value="1"/>
</dbReference>
<dbReference type="InterPro" id="IPR000160">
    <property type="entry name" value="GGDEF_dom"/>
</dbReference>
<dbReference type="Pfam" id="PF13426">
    <property type="entry name" value="PAS_9"/>
    <property type="match status" value="1"/>
</dbReference>
<dbReference type="CDD" id="cd01949">
    <property type="entry name" value="GGDEF"/>
    <property type="match status" value="1"/>
</dbReference>
<dbReference type="NCBIfam" id="TIGR00229">
    <property type="entry name" value="sensory_box"/>
    <property type="match status" value="1"/>
</dbReference>
<keyword evidence="2 5" id="KW-0812">Transmembrane</keyword>
<evidence type="ECO:0000259" key="8">
    <source>
        <dbReference type="PROSITE" id="PS50839"/>
    </source>
</evidence>
<sequence>MRNASASPGVPERGLSRAAIGTCLLGLVLTSLLCGTVRKMEYDRAHAEFDQRAVVRVAAVTRAFAEATDAARAVNLFFRASTEITREEFDAFAQPLVARHGYMQAMIFQRFVGDAERAAFEAQRRAFWPGFEIRERVKTAGPALTRAGMRWRYLVNDYVAPIVGNEVAFGYDAWSNPPQRVDTQRAIDTGDPAASPIIPLLQGGGARHGILIILPVYRPGTRPLATPERRAAVVGATEVVIDVAQLVGGTLESVRLLDDDNFALSLRGPDALGNVVTAYQHGSLAAPEGWWERLLDGMNLRHVEAFEIAGSPWQVVVEEQPPALGAHMAELVAMVLGLILSFAAAGLVQQRVARTRRIEALVEQRTAALERATGSLRLYERAMEASANPILLVDAQQPGYPIEYANPACERTFGYPARELAGQPLKLLAGLDADQPEVAELRRALHQQREEHALITAHTRDGVELISDVYVAPVRRADGQAGHFVVTVYDVTTAKRYEAELERHAHYDTLTGLANRSLLSDRIERATANAGGMPVWTVLLDFDHFKLINDTLGRRAGDEALRMLAARIKGALRPVDTAARVGGDDFVLVLVGVADERQAAARIQQVREAVSEPIHLAGQRLVLSCSAGVAAFPADGLDADTLVKHAEIAMYRAKAIGRNGVQFYAPHMNAQAFDRLALESALRHALQEDQFELHFQPQVDLATGCVVGNEALIRWRHPLLGTVRPDRFIALAEETGLIVPIGAWVLRTACRQNRRWQRAGLGPLRIAVNLSARQFAEPDLVDTVAQVLVETGLAPASLEIELTESMMMADADAAIRTMECLKRMGVKLSIDDFGTGYSSLQYLKRLPVDVLKIDRSFVQDIVGNPDGAALVDAIISLAHGLRMQVIAEGVETIEQLDYLRGCGCDEVQGHVYSRPQPATRVEALLRAGRVEPAASTA</sequence>
<dbReference type="SUPFAM" id="SSF55785">
    <property type="entry name" value="PYP-like sensor domain (PAS domain)"/>
    <property type="match status" value="1"/>
</dbReference>
<feature type="domain" description="PAC" evidence="7">
    <location>
        <begin position="448"/>
        <end position="503"/>
    </location>
</feature>
<dbReference type="Gene3D" id="3.20.20.450">
    <property type="entry name" value="EAL domain"/>
    <property type="match status" value="1"/>
</dbReference>
<keyword evidence="4 5" id="KW-0472">Membrane</keyword>
<evidence type="ECO:0000256" key="5">
    <source>
        <dbReference type="SAM" id="Phobius"/>
    </source>
</evidence>
<protein>
    <submittedName>
        <fullName evidence="11">Diguanylate cyclase domain protein</fullName>
    </submittedName>
</protein>
<feature type="domain" description="GGDEF" evidence="10">
    <location>
        <begin position="533"/>
        <end position="666"/>
    </location>
</feature>
<name>A0A1S2N8K2_9BURK</name>
<dbReference type="GO" id="GO:0003824">
    <property type="term" value="F:catalytic activity"/>
    <property type="evidence" value="ECO:0007669"/>
    <property type="project" value="UniProtKB-ARBA"/>
</dbReference>
<dbReference type="EMBL" id="JRYB01000001">
    <property type="protein sequence ID" value="OIJ40622.1"/>
    <property type="molecule type" value="Genomic_DNA"/>
</dbReference>
<dbReference type="Gene3D" id="3.30.450.350">
    <property type="entry name" value="CHASE domain"/>
    <property type="match status" value="1"/>
</dbReference>
<dbReference type="PROSITE" id="PS50112">
    <property type="entry name" value="PAS"/>
    <property type="match status" value="1"/>
</dbReference>
<dbReference type="InterPro" id="IPR035965">
    <property type="entry name" value="PAS-like_dom_sf"/>
</dbReference>
<dbReference type="CDD" id="cd01948">
    <property type="entry name" value="EAL"/>
    <property type="match status" value="1"/>
</dbReference>
<dbReference type="PROSITE" id="PS50887">
    <property type="entry name" value="GGDEF"/>
    <property type="match status" value="1"/>
</dbReference>
<dbReference type="PROSITE" id="PS50839">
    <property type="entry name" value="CHASE"/>
    <property type="match status" value="1"/>
</dbReference>
<organism evidence="11 12">
    <name type="scientific">Massilia timonae</name>
    <dbReference type="NCBI Taxonomy" id="47229"/>
    <lineage>
        <taxon>Bacteria</taxon>
        <taxon>Pseudomonadati</taxon>
        <taxon>Pseudomonadota</taxon>
        <taxon>Betaproteobacteria</taxon>
        <taxon>Burkholderiales</taxon>
        <taxon>Oxalobacteraceae</taxon>
        <taxon>Telluria group</taxon>
        <taxon>Massilia</taxon>
    </lineage>
</organism>
<keyword evidence="3 5" id="KW-1133">Transmembrane helix</keyword>
<dbReference type="SMART" id="SM00052">
    <property type="entry name" value="EAL"/>
    <property type="match status" value="1"/>
</dbReference>
<dbReference type="GO" id="GO:0016020">
    <property type="term" value="C:membrane"/>
    <property type="evidence" value="ECO:0007669"/>
    <property type="project" value="UniProtKB-SubCell"/>
</dbReference>
<dbReference type="SMART" id="SM01079">
    <property type="entry name" value="CHASE"/>
    <property type="match status" value="1"/>
</dbReference>
<dbReference type="FunFam" id="3.20.20.450:FF:000001">
    <property type="entry name" value="Cyclic di-GMP phosphodiesterase yahA"/>
    <property type="match status" value="1"/>
</dbReference>
<dbReference type="SUPFAM" id="SSF141868">
    <property type="entry name" value="EAL domain-like"/>
    <property type="match status" value="1"/>
</dbReference>